<evidence type="ECO:0008006" key="3">
    <source>
        <dbReference type="Google" id="ProtNLM"/>
    </source>
</evidence>
<dbReference type="RefSeq" id="WP_071366907.1">
    <property type="nucleotide sequence ID" value="NZ_MLYP01000040.1"/>
</dbReference>
<evidence type="ECO:0000313" key="1">
    <source>
        <dbReference type="EMBL" id="OIJ91685.1"/>
    </source>
</evidence>
<gene>
    <name evidence="1" type="ORF">BIV24_15650</name>
</gene>
<name>A0A1S2PE54_9ACTN</name>
<dbReference type="STRING" id="1428652.BIV24_15650"/>
<dbReference type="AlphaFoldDB" id="A0A1S2PE54"/>
<proteinExistence type="predicted"/>
<reference evidence="1 2" key="1">
    <citation type="submission" date="2016-10" db="EMBL/GenBank/DDBJ databases">
        <title>Genome sequence of Streptomyces sp. MUSC 93.</title>
        <authorList>
            <person name="Lee L.-H."/>
            <person name="Ser H.-L."/>
            <person name="Law J.W.-F."/>
        </authorList>
    </citation>
    <scope>NUCLEOTIDE SEQUENCE [LARGE SCALE GENOMIC DNA]</scope>
    <source>
        <strain evidence="1 2">MUSC 93</strain>
    </source>
</reference>
<organism evidence="1 2">
    <name type="scientific">Streptomyces colonosanans</name>
    <dbReference type="NCBI Taxonomy" id="1428652"/>
    <lineage>
        <taxon>Bacteria</taxon>
        <taxon>Bacillati</taxon>
        <taxon>Actinomycetota</taxon>
        <taxon>Actinomycetes</taxon>
        <taxon>Kitasatosporales</taxon>
        <taxon>Streptomycetaceae</taxon>
        <taxon>Streptomyces</taxon>
    </lineage>
</organism>
<keyword evidence="2" id="KW-1185">Reference proteome</keyword>
<protein>
    <recommendedName>
        <fullName evidence="3">CYTH domain-containing protein</fullName>
    </recommendedName>
</protein>
<sequence>MLLVAATTDAPTDPGVVFAHLSVPVSGPALVLDGPTLRRQRWHGPGGGRPKGAVPGVVRVPLWACHVDESTGEAVFFITVGWRPDAVVLAAFHRTTVAADASGDLTAWARLIADERAAVNFPLPRPGQRSGQGPEAEEKITLTVPANPAAVARLLRDHLPATGVPVCGPTIHRRVLRSDIYLPPGTGRREYAALTPRSDGTWWAKAKVLKDGRLHKTISPAATRDEALAQVAEVLGHPRLIHAGLLQRATWDLPSPADTDGHWSTVTVDTTTLAPHPGTLQQVEIEYGACFTAVPVTATASQIRQSVAETADTVAAVLTAHHIPHARNGQSKIEHFLAAGDADACR</sequence>
<dbReference type="EMBL" id="MLYP01000040">
    <property type="protein sequence ID" value="OIJ91685.1"/>
    <property type="molecule type" value="Genomic_DNA"/>
</dbReference>
<comment type="caution">
    <text evidence="1">The sequence shown here is derived from an EMBL/GenBank/DDBJ whole genome shotgun (WGS) entry which is preliminary data.</text>
</comment>
<dbReference type="Proteomes" id="UP000179935">
    <property type="component" value="Unassembled WGS sequence"/>
</dbReference>
<accession>A0A1S2PE54</accession>
<evidence type="ECO:0000313" key="2">
    <source>
        <dbReference type="Proteomes" id="UP000179935"/>
    </source>
</evidence>
<dbReference type="OrthoDB" id="5170937at2"/>